<gene>
    <name evidence="1" type="ORF">BOLC1T03626H</name>
</gene>
<organism evidence="1">
    <name type="scientific">Brassica oleracea</name>
    <name type="common">Wild cabbage</name>
    <dbReference type="NCBI Taxonomy" id="3712"/>
    <lineage>
        <taxon>Eukaryota</taxon>
        <taxon>Viridiplantae</taxon>
        <taxon>Streptophyta</taxon>
        <taxon>Embryophyta</taxon>
        <taxon>Tracheophyta</taxon>
        <taxon>Spermatophyta</taxon>
        <taxon>Magnoliopsida</taxon>
        <taxon>eudicotyledons</taxon>
        <taxon>Gunneridae</taxon>
        <taxon>Pentapetalae</taxon>
        <taxon>rosids</taxon>
        <taxon>malvids</taxon>
        <taxon>Brassicales</taxon>
        <taxon>Brassicaceae</taxon>
        <taxon>Brassiceae</taxon>
        <taxon>Brassica</taxon>
    </lineage>
</organism>
<dbReference type="EMBL" id="LR031878">
    <property type="protein sequence ID" value="VDD51237.1"/>
    <property type="molecule type" value="Genomic_DNA"/>
</dbReference>
<protein>
    <submittedName>
        <fullName evidence="1">Uncharacterized protein</fullName>
    </submittedName>
</protein>
<accession>A0A3P6F1C6</accession>
<reference evidence="1" key="1">
    <citation type="submission" date="2018-11" db="EMBL/GenBank/DDBJ databases">
        <authorList>
            <consortium name="Genoscope - CEA"/>
            <person name="William W."/>
        </authorList>
    </citation>
    <scope>NUCLEOTIDE SEQUENCE</scope>
</reference>
<evidence type="ECO:0000313" key="1">
    <source>
        <dbReference type="EMBL" id="VDD51237.1"/>
    </source>
</evidence>
<dbReference type="AlphaFoldDB" id="A0A3P6F1C6"/>
<name>A0A3P6F1C6_BRAOL</name>
<proteinExistence type="predicted"/>
<sequence>MKSNAKCFGLLRLYAGFIYLHSPKPVIDLPLANKSKFHSDTNIISLRLCSCLEGQHSIF</sequence>